<dbReference type="AlphaFoldDB" id="A0A498H2D8"/>
<protein>
    <submittedName>
        <fullName evidence="2">SAM-dependent methyltransferase</fullName>
    </submittedName>
</protein>
<dbReference type="InterPro" id="IPR050447">
    <property type="entry name" value="Erg6_SMT_methyltransf"/>
</dbReference>
<feature type="domain" description="Methyltransferase" evidence="1">
    <location>
        <begin position="41"/>
        <end position="136"/>
    </location>
</feature>
<dbReference type="OrthoDB" id="1018at2157"/>
<evidence type="ECO:0000313" key="2">
    <source>
        <dbReference type="EMBL" id="RXE56250.1"/>
    </source>
</evidence>
<gene>
    <name evidence="2" type="ORF">ABH15_08920</name>
</gene>
<dbReference type="GO" id="GO:0008168">
    <property type="term" value="F:methyltransferase activity"/>
    <property type="evidence" value="ECO:0007669"/>
    <property type="project" value="UniProtKB-KW"/>
</dbReference>
<dbReference type="CDD" id="cd02440">
    <property type="entry name" value="AdoMet_MTases"/>
    <property type="match status" value="1"/>
</dbReference>
<proteinExistence type="predicted"/>
<keyword evidence="3" id="KW-1185">Reference proteome</keyword>
<reference evidence="2 3" key="1">
    <citation type="journal article" date="2015" name="Int. J. Syst. Evol. Microbiol.">
        <title>Methanoculleus taiwanensis sp. nov., a methanogen isolated from deep marine sediment at the deformation front area near Taiwan.</title>
        <authorList>
            <person name="Weng C.Y."/>
            <person name="Chen S.C."/>
            <person name="Lai M.C."/>
            <person name="Wu S.Y."/>
            <person name="Lin S."/>
            <person name="Yang T.F."/>
            <person name="Chen P.C."/>
        </authorList>
    </citation>
    <scope>NUCLEOTIDE SEQUENCE [LARGE SCALE GENOMIC DNA]</scope>
    <source>
        <strain evidence="2 3">CYW4</strain>
    </source>
</reference>
<dbReference type="Pfam" id="PF13649">
    <property type="entry name" value="Methyltransf_25"/>
    <property type="match status" value="1"/>
</dbReference>
<dbReference type="Gene3D" id="3.40.50.150">
    <property type="entry name" value="Vaccinia Virus protein VP39"/>
    <property type="match status" value="1"/>
</dbReference>
<keyword evidence="2" id="KW-0489">Methyltransferase</keyword>
<dbReference type="Proteomes" id="UP000290932">
    <property type="component" value="Unassembled WGS sequence"/>
</dbReference>
<keyword evidence="2" id="KW-0808">Transferase</keyword>
<dbReference type="EMBL" id="LHQS01000002">
    <property type="protein sequence ID" value="RXE56250.1"/>
    <property type="molecule type" value="Genomic_DNA"/>
</dbReference>
<dbReference type="InterPro" id="IPR041698">
    <property type="entry name" value="Methyltransf_25"/>
</dbReference>
<dbReference type="PANTHER" id="PTHR44068:SF11">
    <property type="entry name" value="GERANYL DIPHOSPHATE 2-C-METHYLTRANSFERASE"/>
    <property type="match status" value="1"/>
</dbReference>
<dbReference type="RefSeq" id="WP_128694009.1">
    <property type="nucleotide sequence ID" value="NZ_LHQS01000002.1"/>
</dbReference>
<organism evidence="2 3">
    <name type="scientific">Methanoculleus taiwanensis</name>
    <dbReference type="NCBI Taxonomy" id="1550565"/>
    <lineage>
        <taxon>Archaea</taxon>
        <taxon>Methanobacteriati</taxon>
        <taxon>Methanobacteriota</taxon>
        <taxon>Stenosarchaea group</taxon>
        <taxon>Methanomicrobia</taxon>
        <taxon>Methanomicrobiales</taxon>
        <taxon>Methanomicrobiaceae</taxon>
        <taxon>Methanoculleus</taxon>
    </lineage>
</organism>
<accession>A0A498H2D8</accession>
<dbReference type="SUPFAM" id="SSF53335">
    <property type="entry name" value="S-adenosyl-L-methionine-dependent methyltransferases"/>
    <property type="match status" value="1"/>
</dbReference>
<sequence>MEKNPVFKIFESFPRQGAGDDEHTEKAFSMIAEPLHGGGEILDVGCGKGVQTMALARLCPSCRIIATDIHQPYLDAVDEKIAAEGFSGRIKTVCASMDDLPFEEESFDIIWAEGCSSIIGIDNAVRYWKKLLKQGGYMMISDIFWFTKTPSDEAREFFAEFHPAMMIEDKGFEIVRNAGLELVGSFRLPSRVWEESFYGTLREKFGGLEEEYADDEGALMVIEGLKRQTKIFEKHSDEFGNTYLVMRKPL</sequence>
<comment type="caution">
    <text evidence="2">The sequence shown here is derived from an EMBL/GenBank/DDBJ whole genome shotgun (WGS) entry which is preliminary data.</text>
</comment>
<dbReference type="GO" id="GO:0032259">
    <property type="term" value="P:methylation"/>
    <property type="evidence" value="ECO:0007669"/>
    <property type="project" value="UniProtKB-KW"/>
</dbReference>
<evidence type="ECO:0000259" key="1">
    <source>
        <dbReference type="Pfam" id="PF13649"/>
    </source>
</evidence>
<evidence type="ECO:0000313" key="3">
    <source>
        <dbReference type="Proteomes" id="UP000290932"/>
    </source>
</evidence>
<dbReference type="PANTHER" id="PTHR44068">
    <property type="entry name" value="ZGC:194242"/>
    <property type="match status" value="1"/>
</dbReference>
<name>A0A498H2D8_9EURY</name>
<dbReference type="InterPro" id="IPR029063">
    <property type="entry name" value="SAM-dependent_MTases_sf"/>
</dbReference>